<gene>
    <name evidence="1" type="ORF">ACIF0M_14085</name>
</gene>
<organism evidence="1 2">
    <name type="scientific">Dorea amylophila</name>
    <dbReference type="NCBI Taxonomy" id="2981789"/>
    <lineage>
        <taxon>Bacteria</taxon>
        <taxon>Bacillati</taxon>
        <taxon>Bacillota</taxon>
        <taxon>Clostridia</taxon>
        <taxon>Lachnospirales</taxon>
        <taxon>Lachnospiraceae</taxon>
        <taxon>Dorea</taxon>
    </lineage>
</organism>
<proteinExistence type="predicted"/>
<keyword evidence="2" id="KW-1185">Reference proteome</keyword>
<protein>
    <submittedName>
        <fullName evidence="1">Uncharacterized protein</fullName>
    </submittedName>
</protein>
<name>A0ABW8B461_9FIRM</name>
<reference evidence="1 2" key="1">
    <citation type="submission" date="2024-08" db="EMBL/GenBank/DDBJ databases">
        <authorList>
            <person name="Vancuren S.J."/>
            <person name="Allen-Vercoe E."/>
        </authorList>
    </citation>
    <scope>NUCLEOTIDE SEQUENCE [LARGE SCALE GENOMIC DNA]</scope>
    <source>
        <strain evidence="1 2">16-6-I_42_FAA</strain>
    </source>
</reference>
<dbReference type="Proteomes" id="UP001614216">
    <property type="component" value="Unassembled WGS sequence"/>
</dbReference>
<evidence type="ECO:0000313" key="1">
    <source>
        <dbReference type="EMBL" id="MFI7846623.1"/>
    </source>
</evidence>
<dbReference type="RefSeq" id="WP_396570459.1">
    <property type="nucleotide sequence ID" value="NZ_JBITRD010000016.1"/>
</dbReference>
<sequence>MEYKWIKAFADQIKVDQINAESKEKYRKYAEKMIDQWKQKMKGTPLEDRFNLYYFNNTMKALKELKRCGDPADAEEFLTETIPKMCRNEISKDYCIFIAFLAKDQKIPLDDRLNGKYINLLNGLLKAADLSIVTNDNMEEILLTFAFRTCAVWEQWIDLQKEMKQVLERDAEENNRSEEDEFHRAFGALREDYENGIKYYDLKRIVNGGLDDDEKKTRETYAQMTLDLGNIIEAYKDDTEKALDWRFDVIFKKHFRQQAEYASWRRRWYLYRILLVIVDHNITDVIEGIDEKNFTITGKPEDPKSLRAALNRCYLKTNYKEAAKKVDKKDPKKTLWSYLESCEKTSCEKLGEIYTDVLGETIFLNKQYSFGYYYEKKYEEYYQKHLNDDNYAEKRQDLARIGAYFFKTEEKMKVFMEKILDSKTAIGVRMGTRINVLMSDGGNVSREMLKLTALVARAHGCSEIDEAYIQHMLENCRYDAGTFANHPFDQYYEKAMKAGSA</sequence>
<comment type="caution">
    <text evidence="1">The sequence shown here is derived from an EMBL/GenBank/DDBJ whole genome shotgun (WGS) entry which is preliminary data.</text>
</comment>
<dbReference type="EMBL" id="JBITRD010000016">
    <property type="protein sequence ID" value="MFI7846623.1"/>
    <property type="molecule type" value="Genomic_DNA"/>
</dbReference>
<evidence type="ECO:0000313" key="2">
    <source>
        <dbReference type="Proteomes" id="UP001614216"/>
    </source>
</evidence>
<accession>A0ABW8B461</accession>